<keyword evidence="13 20" id="KW-0443">Lipid metabolism</keyword>
<evidence type="ECO:0000256" key="8">
    <source>
        <dbReference type="ARBA" id="ARBA00022516"/>
    </source>
</evidence>
<keyword evidence="10 20" id="KW-0808">Transferase</keyword>
<keyword evidence="16 20" id="KW-0464">Manganese</keyword>
<accession>A0ABY1I6L7</accession>
<keyword evidence="14 20" id="KW-0472">Membrane</keyword>
<keyword evidence="23" id="KW-1185">Reference proteome</keyword>
<gene>
    <name evidence="22" type="ORF">SAMN02745911_0894</name>
</gene>
<comment type="function">
    <text evidence="19 20">Condenses choline with CDP-diglyceride to produce phosphatidylcholine and CMP.</text>
</comment>
<evidence type="ECO:0000256" key="4">
    <source>
        <dbReference type="ARBA" id="ARBA00010441"/>
    </source>
</evidence>
<evidence type="ECO:0000256" key="2">
    <source>
        <dbReference type="ARBA" id="ARBA00001936"/>
    </source>
</evidence>
<dbReference type="InterPro" id="IPR026027">
    <property type="entry name" value="PcS"/>
</dbReference>
<feature type="transmembrane region" description="Helical" evidence="21">
    <location>
        <begin position="33"/>
        <end position="52"/>
    </location>
</feature>
<keyword evidence="15 20" id="KW-0594">Phospholipid biosynthesis</keyword>
<evidence type="ECO:0000256" key="6">
    <source>
        <dbReference type="ARBA" id="ARBA00015623"/>
    </source>
</evidence>
<dbReference type="Proteomes" id="UP000184290">
    <property type="component" value="Unassembled WGS sequence"/>
</dbReference>
<keyword evidence="7 20" id="KW-1003">Cell membrane</keyword>
<dbReference type="InterPro" id="IPR043130">
    <property type="entry name" value="CDP-OH_PTrfase_TM_dom"/>
</dbReference>
<protein>
    <recommendedName>
        <fullName evidence="6 20">Phosphatidylcholine synthase</fullName>
        <shortName evidence="20">PC synthase</shortName>
        <shortName evidence="20">PCS</shortName>
        <ecNumber evidence="5 20">2.7.8.24</ecNumber>
    </recommendedName>
    <alternativeName>
        <fullName evidence="18 20">CDP-diglyceride-choline O-phosphatidyltransferase</fullName>
    </alternativeName>
</protein>
<dbReference type="Pfam" id="PF01066">
    <property type="entry name" value="CDP-OH_P_transf"/>
    <property type="match status" value="1"/>
</dbReference>
<sequence>MNVHAIGCPGGGTDNSEAWSGTVVTTYEKWRAFSVHLLTASGAFWAFLSIIAAAEERWVAMFAWLGLALLVDGIDGPLARSIDIKRVLPDWSGDMLDSIIDYATYVLIPAFALYQSGLIGHAWSFVAAALIVITSAIYYADTRMKTKDNFFRGFPVTWNMVVFTLFAVQPPAIVAFIVVLFCAVTTFAPVKFLHPVRVKRYRIVNLGIFAVWSVLGLWALFTNFDAPAFVKGGIVLTSLYLVSIGAIVQFMDGSGADPDQKEQLV</sequence>
<evidence type="ECO:0000256" key="20">
    <source>
        <dbReference type="PIRNR" id="PIRNR000851"/>
    </source>
</evidence>
<evidence type="ECO:0000256" key="7">
    <source>
        <dbReference type="ARBA" id="ARBA00022475"/>
    </source>
</evidence>
<evidence type="ECO:0000256" key="3">
    <source>
        <dbReference type="ARBA" id="ARBA00004429"/>
    </source>
</evidence>
<evidence type="ECO:0000256" key="21">
    <source>
        <dbReference type="SAM" id="Phobius"/>
    </source>
</evidence>
<evidence type="ECO:0000256" key="5">
    <source>
        <dbReference type="ARBA" id="ARBA00013195"/>
    </source>
</evidence>
<keyword evidence="11 21" id="KW-0812">Transmembrane</keyword>
<evidence type="ECO:0000313" key="23">
    <source>
        <dbReference type="Proteomes" id="UP000184290"/>
    </source>
</evidence>
<evidence type="ECO:0000256" key="13">
    <source>
        <dbReference type="ARBA" id="ARBA00023098"/>
    </source>
</evidence>
<evidence type="ECO:0000256" key="11">
    <source>
        <dbReference type="ARBA" id="ARBA00022692"/>
    </source>
</evidence>
<name>A0ABY1I6L7_9HYPH</name>
<evidence type="ECO:0000256" key="14">
    <source>
        <dbReference type="ARBA" id="ARBA00023136"/>
    </source>
</evidence>
<proteinExistence type="inferred from homology"/>
<comment type="catalytic activity">
    <reaction evidence="1 20">
        <text>a CDP-1,2-diacyl-sn-glycerol + choline = a 1,2-diacyl-sn-glycero-3-phosphocholine + CMP + H(+)</text>
        <dbReference type="Rhea" id="RHEA:14597"/>
        <dbReference type="ChEBI" id="CHEBI:15354"/>
        <dbReference type="ChEBI" id="CHEBI:15378"/>
        <dbReference type="ChEBI" id="CHEBI:57643"/>
        <dbReference type="ChEBI" id="CHEBI:58332"/>
        <dbReference type="ChEBI" id="CHEBI:60377"/>
        <dbReference type="EC" id="2.7.8.24"/>
    </reaction>
</comment>
<keyword evidence="9 20" id="KW-0997">Cell inner membrane</keyword>
<evidence type="ECO:0000256" key="18">
    <source>
        <dbReference type="ARBA" id="ARBA00033321"/>
    </source>
</evidence>
<evidence type="ECO:0000256" key="9">
    <source>
        <dbReference type="ARBA" id="ARBA00022519"/>
    </source>
</evidence>
<evidence type="ECO:0000256" key="19">
    <source>
        <dbReference type="ARBA" id="ARBA00037468"/>
    </source>
</evidence>
<evidence type="ECO:0000256" key="15">
    <source>
        <dbReference type="ARBA" id="ARBA00023209"/>
    </source>
</evidence>
<evidence type="ECO:0000256" key="12">
    <source>
        <dbReference type="ARBA" id="ARBA00022989"/>
    </source>
</evidence>
<keyword evidence="12 21" id="KW-1133">Transmembrane helix</keyword>
<feature type="transmembrane region" description="Helical" evidence="21">
    <location>
        <begin position="202"/>
        <end position="221"/>
    </location>
</feature>
<comment type="cofactor">
    <cofactor evidence="2 20">
        <name>Mn(2+)</name>
        <dbReference type="ChEBI" id="CHEBI:29035"/>
    </cofactor>
</comment>
<keyword evidence="17 20" id="KW-1208">Phospholipid metabolism</keyword>
<dbReference type="EMBL" id="FQZC01000001">
    <property type="protein sequence ID" value="SHI70027.1"/>
    <property type="molecule type" value="Genomic_DNA"/>
</dbReference>
<evidence type="ECO:0000256" key="17">
    <source>
        <dbReference type="ARBA" id="ARBA00023264"/>
    </source>
</evidence>
<evidence type="ECO:0000256" key="16">
    <source>
        <dbReference type="ARBA" id="ARBA00023211"/>
    </source>
</evidence>
<dbReference type="InterPro" id="IPR000462">
    <property type="entry name" value="CDP-OH_P_trans"/>
</dbReference>
<reference evidence="22 23" key="1">
    <citation type="submission" date="2016-11" db="EMBL/GenBank/DDBJ databases">
        <authorList>
            <person name="Varghese N."/>
            <person name="Submissions S."/>
        </authorList>
    </citation>
    <scope>NUCLEOTIDE SEQUENCE [LARGE SCALE GENOMIC DNA]</scope>
    <source>
        <strain evidence="22 23">DSM 21988</strain>
    </source>
</reference>
<evidence type="ECO:0000256" key="1">
    <source>
        <dbReference type="ARBA" id="ARBA00000958"/>
    </source>
</evidence>
<dbReference type="NCBIfam" id="NF045884">
    <property type="entry name" value="PhCholSynAgro"/>
    <property type="match status" value="1"/>
</dbReference>
<feature type="transmembrane region" description="Helical" evidence="21">
    <location>
        <begin position="233"/>
        <end position="251"/>
    </location>
</feature>
<keyword evidence="8 20" id="KW-0444">Lipid biosynthesis</keyword>
<comment type="subcellular location">
    <subcellularLocation>
        <location evidence="3 20">Cell inner membrane</location>
        <topology evidence="3 20">Multi-pass membrane protein</topology>
    </subcellularLocation>
</comment>
<feature type="transmembrane region" description="Helical" evidence="21">
    <location>
        <begin position="122"/>
        <end position="140"/>
    </location>
</feature>
<dbReference type="Gene3D" id="1.20.120.1760">
    <property type="match status" value="1"/>
</dbReference>
<evidence type="ECO:0000313" key="22">
    <source>
        <dbReference type="EMBL" id="SHI70027.1"/>
    </source>
</evidence>
<dbReference type="EC" id="2.7.8.24" evidence="5 20"/>
<organism evidence="22 23">
    <name type="scientific">Aureimonas altamirensis DSM 21988</name>
    <dbReference type="NCBI Taxonomy" id="1121026"/>
    <lineage>
        <taxon>Bacteria</taxon>
        <taxon>Pseudomonadati</taxon>
        <taxon>Pseudomonadota</taxon>
        <taxon>Alphaproteobacteria</taxon>
        <taxon>Hyphomicrobiales</taxon>
        <taxon>Aurantimonadaceae</taxon>
        <taxon>Aureimonas</taxon>
    </lineage>
</organism>
<comment type="similarity">
    <text evidence="4 20">Belongs to the CDP-alcohol phosphatidyltransferase class-I family.</text>
</comment>
<comment type="caution">
    <text evidence="22">The sequence shown here is derived from an EMBL/GenBank/DDBJ whole genome shotgun (WGS) entry which is preliminary data.</text>
</comment>
<dbReference type="PIRSF" id="PIRSF000851">
    <property type="entry name" value="PcS"/>
    <property type="match status" value="1"/>
</dbReference>
<evidence type="ECO:0000256" key="10">
    <source>
        <dbReference type="ARBA" id="ARBA00022679"/>
    </source>
</evidence>